<protein>
    <submittedName>
        <fullName evidence="3">Uncharacterized protein LOC108845023</fullName>
    </submittedName>
</protein>
<gene>
    <name evidence="3" type="primary">LOC108845023</name>
</gene>
<organism evidence="2 3">
    <name type="scientific">Raphanus sativus</name>
    <name type="common">Radish</name>
    <name type="synonym">Raphanus raphanistrum var. sativus</name>
    <dbReference type="NCBI Taxonomy" id="3726"/>
    <lineage>
        <taxon>Eukaryota</taxon>
        <taxon>Viridiplantae</taxon>
        <taxon>Streptophyta</taxon>
        <taxon>Embryophyta</taxon>
        <taxon>Tracheophyta</taxon>
        <taxon>Spermatophyta</taxon>
        <taxon>Magnoliopsida</taxon>
        <taxon>eudicotyledons</taxon>
        <taxon>Gunneridae</taxon>
        <taxon>Pentapetalae</taxon>
        <taxon>rosids</taxon>
        <taxon>malvids</taxon>
        <taxon>Brassicales</taxon>
        <taxon>Brassicaceae</taxon>
        <taxon>Brassiceae</taxon>
        <taxon>Raphanus</taxon>
    </lineage>
</organism>
<dbReference type="GeneID" id="108845023"/>
<dbReference type="AlphaFoldDB" id="A0A6J0MMS8"/>
<feature type="region of interest" description="Disordered" evidence="1">
    <location>
        <begin position="135"/>
        <end position="157"/>
    </location>
</feature>
<dbReference type="Proteomes" id="UP000504610">
    <property type="component" value="Chromosome 3"/>
</dbReference>
<sequence>MESRACGSWEGSASSVVGDRSLESNSGSGRFTWVDFTVERIRQSIPRITTVSRVVTFGSSFTAESSERKGKTSAGKKMGKVKRDIHVYWVMSETSSALLSASLKGSGLFAALVPAPVIAASAAPIVDSSVAAVRSSPDKTADGDDHLSTVGPSDPDIPMVSLPAAPSPLGTLTVGDPGIVDAPERPPASGSRKRKRTFVFEDSDSSLKIRRFFLQLYFV</sequence>
<keyword evidence="2" id="KW-1185">Reference proteome</keyword>
<feature type="region of interest" description="Disordered" evidence="1">
    <location>
        <begin position="170"/>
        <end position="195"/>
    </location>
</feature>
<evidence type="ECO:0000313" key="3">
    <source>
        <dbReference type="RefSeq" id="XP_018473797.1"/>
    </source>
</evidence>
<dbReference type="OrthoDB" id="1114314at2759"/>
<reference evidence="2" key="1">
    <citation type="journal article" date="2019" name="Database">
        <title>The radish genome database (RadishGD): an integrated information resource for radish genomics.</title>
        <authorList>
            <person name="Yu H.J."/>
            <person name="Baek S."/>
            <person name="Lee Y.J."/>
            <person name="Cho A."/>
            <person name="Mun J.H."/>
        </authorList>
    </citation>
    <scope>NUCLEOTIDE SEQUENCE [LARGE SCALE GENOMIC DNA]</scope>
    <source>
        <strain evidence="2">cv. WK10039</strain>
    </source>
</reference>
<evidence type="ECO:0000256" key="1">
    <source>
        <dbReference type="SAM" id="MobiDB-lite"/>
    </source>
</evidence>
<evidence type="ECO:0000313" key="2">
    <source>
        <dbReference type="Proteomes" id="UP000504610"/>
    </source>
</evidence>
<feature type="region of interest" description="Disordered" evidence="1">
    <location>
        <begin position="1"/>
        <end position="25"/>
    </location>
</feature>
<name>A0A6J0MMS8_RAPSA</name>
<proteinExistence type="predicted"/>
<dbReference type="KEGG" id="rsz:108845023"/>
<dbReference type="RefSeq" id="XP_018473797.1">
    <property type="nucleotide sequence ID" value="XM_018618295.2"/>
</dbReference>
<feature type="compositionally biased region" description="Basic and acidic residues" evidence="1">
    <location>
        <begin position="136"/>
        <end position="147"/>
    </location>
</feature>
<reference evidence="3" key="2">
    <citation type="submission" date="2025-08" db="UniProtKB">
        <authorList>
            <consortium name="RefSeq"/>
        </authorList>
    </citation>
    <scope>IDENTIFICATION</scope>
    <source>
        <tissue evidence="3">Leaf</tissue>
    </source>
</reference>
<accession>A0A6J0MMS8</accession>